<evidence type="ECO:0000256" key="1">
    <source>
        <dbReference type="SAM" id="Phobius"/>
    </source>
</evidence>
<dbReference type="CTD" id="24593035"/>
<dbReference type="AlphaFoldDB" id="A0A094ZVW8"/>
<reference evidence="3" key="1">
    <citation type="journal article" date="2012" name="Nat. Genet.">
        <title>Whole-genome sequence of Schistosoma haematobium.</title>
        <authorList>
            <person name="Young N.D."/>
            <person name="Jex A.R."/>
            <person name="Li B."/>
            <person name="Liu S."/>
            <person name="Yang L."/>
            <person name="Xiong Z."/>
            <person name="Li Y."/>
            <person name="Cantacessi C."/>
            <person name="Hall R.S."/>
            <person name="Xu X."/>
            <person name="Chen F."/>
            <person name="Wu X."/>
            <person name="Zerlotini A."/>
            <person name="Oliveira G."/>
            <person name="Hofmann A."/>
            <person name="Zhang G."/>
            <person name="Fang X."/>
            <person name="Kang Y."/>
            <person name="Campbell B.E."/>
            <person name="Loukas A."/>
            <person name="Ranganathan S."/>
            <person name="Rollinson D."/>
            <person name="Rinaldi G."/>
            <person name="Brindley P.J."/>
            <person name="Yang H."/>
            <person name="Wang J."/>
            <person name="Wang J."/>
            <person name="Gasser R.B."/>
        </authorList>
    </citation>
    <scope>NUCLEOTIDE SEQUENCE [LARGE SCALE GENOMIC DNA]</scope>
</reference>
<feature type="transmembrane region" description="Helical" evidence="1">
    <location>
        <begin position="312"/>
        <end position="333"/>
    </location>
</feature>
<proteinExistence type="predicted"/>
<dbReference type="EMBL" id="AMPZ03000002">
    <property type="protein sequence ID" value="KAH9591820.1"/>
    <property type="molecule type" value="Genomic_DNA"/>
</dbReference>
<keyword evidence="1" id="KW-0472">Membrane</keyword>
<feature type="transmembrane region" description="Helical" evidence="1">
    <location>
        <begin position="131"/>
        <end position="158"/>
    </location>
</feature>
<feature type="transmembrane region" description="Helical" evidence="1">
    <location>
        <begin position="535"/>
        <end position="553"/>
    </location>
</feature>
<reference evidence="2" key="4">
    <citation type="journal article" date="2022" name="PLoS Pathog.">
        <title>Chromosome-level genome of Schistosoma haematobium underpins genome-wide explorations of molecular variation.</title>
        <authorList>
            <person name="Stroehlein A.J."/>
            <person name="Korhonen P.K."/>
            <person name="Lee V.V."/>
            <person name="Ralph S.A."/>
            <person name="Mentink-Kane M."/>
            <person name="You H."/>
            <person name="McManus D.P."/>
            <person name="Tchuente L.T."/>
            <person name="Stothard J.R."/>
            <person name="Kaur P."/>
            <person name="Dudchenko O."/>
            <person name="Aiden E.L."/>
            <person name="Yang B."/>
            <person name="Yang H."/>
            <person name="Emery A.M."/>
            <person name="Webster B.L."/>
            <person name="Brindley P.J."/>
            <person name="Rollinson D."/>
            <person name="Chang B.C.H."/>
            <person name="Gasser R.B."/>
            <person name="Young N.D."/>
        </authorList>
    </citation>
    <scope>NUCLEOTIDE SEQUENCE</scope>
</reference>
<dbReference type="PANTHER" id="PTHR11360">
    <property type="entry name" value="MONOCARBOXYLATE TRANSPORTER"/>
    <property type="match status" value="1"/>
</dbReference>
<reference evidence="2" key="2">
    <citation type="journal article" date="2019" name="Gigascience">
        <title>High-quality Schistosoma haematobium genome achieved by single-molecule and long-range sequencing.</title>
        <authorList>
            <person name="Stroehlein A.J."/>
            <person name="Korhonen P.K."/>
            <person name="Chong T.M."/>
            <person name="Lim Y.L."/>
            <person name="Chan K.G."/>
            <person name="Webster B."/>
            <person name="Rollinson D."/>
            <person name="Brindley P.J."/>
            <person name="Gasser R.B."/>
            <person name="Young N.D."/>
        </authorList>
    </citation>
    <scope>NUCLEOTIDE SEQUENCE</scope>
</reference>
<dbReference type="PANTHER" id="PTHR11360:SF260">
    <property type="entry name" value="MFS DOMAIN-CONTAINING PROTEIN"/>
    <property type="match status" value="1"/>
</dbReference>
<feature type="transmembrane region" description="Helical" evidence="1">
    <location>
        <begin position="76"/>
        <end position="93"/>
    </location>
</feature>
<dbReference type="Gene3D" id="1.20.1250.20">
    <property type="entry name" value="MFS general substrate transporter like domains"/>
    <property type="match status" value="2"/>
</dbReference>
<evidence type="ECO:0000313" key="2">
    <source>
        <dbReference type="EMBL" id="KAH9591820.1"/>
    </source>
</evidence>
<sequence>MNDFQKLLLIFGGFVSYMLADGYTYSMGILYSELMSAFHLSSVETATLPGMIFSMPQFFAPFLCPLLDTYGFSSGSAWGALLMWVGCFVSSFANSFHILYLTLGILTSIGLQLTYLSALMSVTAQFENSSYFGLAIGLTMCGSGVGAFGSNYLLAWLLSIWNWREVLLIESAILLNILVTASCSHHLDAELNAITLVKHELSYPDGIEDTNHQNKYPSEADFASDCSITKYFLNSIPLCLCIPSLFRFRNYRLLLSHSNIIKTNAENSDYDIVNKERINGIRFSFGCPQFLQEFTSNFKKLFSPKLWKNPNFLFYVIANGIAGAGVVIPWTFIYDHVLTTLSYLNAQNSVGDINNQDISWLPSLIGFGLLFGQLFYGLVTSQFGDIGTCCKNNNQDCKVENGSSCCQPNCFQSVNKKCSSSKYKFHLVIFLITLLLNSACTLTIALVPLWSVQSELKHFELFSHQEGKLLALACFFVGVSNGGLYVMFPQLIIDIVGTELWSSGLGLFLTFNGLMNLCGTNIGGKIYDTRGSYQMALLIAAFLPLFAFLLVVMKEIFTWLIKSSTLSANSDSLQRQI</sequence>
<dbReference type="InterPro" id="IPR036259">
    <property type="entry name" value="MFS_trans_sf"/>
</dbReference>
<feature type="transmembrane region" description="Helical" evidence="1">
    <location>
        <begin position="7"/>
        <end position="26"/>
    </location>
</feature>
<dbReference type="Pfam" id="PF07690">
    <property type="entry name" value="MFS_1"/>
    <property type="match status" value="1"/>
</dbReference>
<feature type="transmembrane region" description="Helical" evidence="1">
    <location>
        <begin position="99"/>
        <end position="119"/>
    </location>
</feature>
<dbReference type="InterPro" id="IPR050327">
    <property type="entry name" value="Proton-linked_MCT"/>
</dbReference>
<keyword evidence="1" id="KW-1133">Transmembrane helix</keyword>
<feature type="transmembrane region" description="Helical" evidence="1">
    <location>
        <begin position="358"/>
        <end position="379"/>
    </location>
</feature>
<reference evidence="2" key="3">
    <citation type="submission" date="2021-06" db="EMBL/GenBank/DDBJ databases">
        <title>Chromosome-level genome assembly for S. haematobium.</title>
        <authorList>
            <person name="Stroehlein A.J."/>
        </authorList>
    </citation>
    <scope>NUCLEOTIDE SEQUENCE</scope>
</reference>
<accession>A0A094ZVW8</accession>
<protein>
    <submittedName>
        <fullName evidence="3">Monocarboxylate transporter 12</fullName>
    </submittedName>
</protein>
<feature type="transmembrane region" description="Helical" evidence="1">
    <location>
        <begin position="469"/>
        <end position="488"/>
    </location>
</feature>
<feature type="transmembrane region" description="Helical" evidence="1">
    <location>
        <begin position="500"/>
        <end position="523"/>
    </location>
</feature>
<dbReference type="GeneID" id="24593035"/>
<dbReference type="EMBL" id="KL250862">
    <property type="protein sequence ID" value="KGB37259.1"/>
    <property type="molecule type" value="Genomic_DNA"/>
</dbReference>
<name>A0A094ZVW8_SCHHA</name>
<dbReference type="KEGG" id="shx:MS3_00003964"/>
<dbReference type="InterPro" id="IPR011701">
    <property type="entry name" value="MFS"/>
</dbReference>
<keyword evidence="1" id="KW-0812">Transmembrane</keyword>
<dbReference type="Proteomes" id="UP000471633">
    <property type="component" value="Unassembled WGS sequence"/>
</dbReference>
<evidence type="ECO:0000313" key="3">
    <source>
        <dbReference type="EMBL" id="KGB37259.1"/>
    </source>
</evidence>
<dbReference type="RefSeq" id="XP_051071946.1">
    <property type="nucleotide sequence ID" value="XM_051211837.1"/>
</dbReference>
<dbReference type="SUPFAM" id="SSF103473">
    <property type="entry name" value="MFS general substrate transporter"/>
    <property type="match status" value="1"/>
</dbReference>
<organism evidence="3">
    <name type="scientific">Schistosoma haematobium</name>
    <name type="common">Blood fluke</name>
    <dbReference type="NCBI Taxonomy" id="6185"/>
    <lineage>
        <taxon>Eukaryota</taxon>
        <taxon>Metazoa</taxon>
        <taxon>Spiralia</taxon>
        <taxon>Lophotrochozoa</taxon>
        <taxon>Platyhelminthes</taxon>
        <taxon>Trematoda</taxon>
        <taxon>Digenea</taxon>
        <taxon>Strigeidida</taxon>
        <taxon>Schistosomatoidea</taxon>
        <taxon>Schistosomatidae</taxon>
        <taxon>Schistosoma</taxon>
    </lineage>
</organism>
<keyword evidence="4" id="KW-1185">Reference proteome</keyword>
<dbReference type="GO" id="GO:0008028">
    <property type="term" value="F:monocarboxylic acid transmembrane transporter activity"/>
    <property type="evidence" value="ECO:0007669"/>
    <property type="project" value="TreeGrafter"/>
</dbReference>
<evidence type="ECO:0000313" key="4">
    <source>
        <dbReference type="Proteomes" id="UP000471633"/>
    </source>
</evidence>
<gene>
    <name evidence="2" type="ORF">MS3_00003964</name>
    <name evidence="3" type="ORF">MS3_05591</name>
</gene>
<feature type="transmembrane region" description="Helical" evidence="1">
    <location>
        <begin position="425"/>
        <end position="449"/>
    </location>
</feature>